<reference evidence="1" key="1">
    <citation type="journal article" date="2014" name="Int. J. Syst. Evol. Microbiol.">
        <title>Complete genome sequence of Corynebacterium casei LMG S-19264T (=DSM 44701T), isolated from a smear-ripened cheese.</title>
        <authorList>
            <consortium name="US DOE Joint Genome Institute (JGI-PGF)"/>
            <person name="Walter F."/>
            <person name="Albersmeier A."/>
            <person name="Kalinowski J."/>
            <person name="Ruckert C."/>
        </authorList>
    </citation>
    <scope>NUCLEOTIDE SEQUENCE</scope>
    <source>
        <strain evidence="1">CGMCC 1.15178</strain>
    </source>
</reference>
<accession>A0A916YK60</accession>
<reference evidence="1" key="2">
    <citation type="submission" date="2020-09" db="EMBL/GenBank/DDBJ databases">
        <authorList>
            <person name="Sun Q."/>
            <person name="Zhou Y."/>
        </authorList>
    </citation>
    <scope>NUCLEOTIDE SEQUENCE</scope>
    <source>
        <strain evidence="1">CGMCC 1.15178</strain>
    </source>
</reference>
<sequence length="62" mass="6419">MAEVIVIELGSTNDLEISSFNSVLNIEGAVIPSDQDAADPSEYRSGSGIFTPLSSFTGKSPG</sequence>
<keyword evidence="2" id="KW-1185">Reference proteome</keyword>
<dbReference type="AlphaFoldDB" id="A0A916YK60"/>
<evidence type="ECO:0000313" key="2">
    <source>
        <dbReference type="Proteomes" id="UP000612456"/>
    </source>
</evidence>
<dbReference type="Proteomes" id="UP000612456">
    <property type="component" value="Unassembled WGS sequence"/>
</dbReference>
<proteinExistence type="predicted"/>
<comment type="caution">
    <text evidence="1">The sequence shown here is derived from an EMBL/GenBank/DDBJ whole genome shotgun (WGS) entry which is preliminary data.</text>
</comment>
<protein>
    <submittedName>
        <fullName evidence="1">Uncharacterized protein</fullName>
    </submittedName>
</protein>
<gene>
    <name evidence="1" type="ORF">GCM10010911_03940</name>
</gene>
<evidence type="ECO:0000313" key="1">
    <source>
        <dbReference type="EMBL" id="GGD49643.1"/>
    </source>
</evidence>
<dbReference type="EMBL" id="BMHP01000001">
    <property type="protein sequence ID" value="GGD49643.1"/>
    <property type="molecule type" value="Genomic_DNA"/>
</dbReference>
<name>A0A916YK60_9BACL</name>
<organism evidence="1 2">
    <name type="scientific">Paenibacillus nasutitermitis</name>
    <dbReference type="NCBI Taxonomy" id="1652958"/>
    <lineage>
        <taxon>Bacteria</taxon>
        <taxon>Bacillati</taxon>
        <taxon>Bacillota</taxon>
        <taxon>Bacilli</taxon>
        <taxon>Bacillales</taxon>
        <taxon>Paenibacillaceae</taxon>
        <taxon>Paenibacillus</taxon>
    </lineage>
</organism>